<organism evidence="1 2">
    <name type="scientific">Polycladospora coralii</name>
    <dbReference type="NCBI Taxonomy" id="2771432"/>
    <lineage>
        <taxon>Bacteria</taxon>
        <taxon>Bacillati</taxon>
        <taxon>Bacillota</taxon>
        <taxon>Bacilli</taxon>
        <taxon>Bacillales</taxon>
        <taxon>Thermoactinomycetaceae</taxon>
        <taxon>Polycladospora</taxon>
    </lineage>
</organism>
<keyword evidence="2" id="KW-1185">Reference proteome</keyword>
<sequence>MKNLHLGKFIFSSFVIGFVMLFAASTTFAAYTRSFSCWGAITYFQNIDSSKYSSVTFNFDHEPEELEGLEVCTFVPFTPNKTCVYLDGTQDSITMDLDDPSKTYTLKIGKSDVELPLVLGTYTVNDRE</sequence>
<reference evidence="1" key="1">
    <citation type="submission" date="2020-09" db="EMBL/GenBank/DDBJ databases">
        <title>A novel bacterium of genus Hazenella, isolated from South China Sea.</title>
        <authorList>
            <person name="Huang H."/>
            <person name="Mo K."/>
            <person name="Hu Y."/>
        </authorList>
    </citation>
    <scope>NUCLEOTIDE SEQUENCE</scope>
    <source>
        <strain evidence="1">IB182357</strain>
    </source>
</reference>
<accession>A0A926NGE1</accession>
<name>A0A926NGE1_9BACL</name>
<dbReference type="EMBL" id="JACXAH010000018">
    <property type="protein sequence ID" value="MBD1373104.1"/>
    <property type="molecule type" value="Genomic_DNA"/>
</dbReference>
<evidence type="ECO:0000313" key="2">
    <source>
        <dbReference type="Proteomes" id="UP000661691"/>
    </source>
</evidence>
<evidence type="ECO:0000313" key="1">
    <source>
        <dbReference type="EMBL" id="MBD1373104.1"/>
    </source>
</evidence>
<dbReference type="RefSeq" id="WP_191140899.1">
    <property type="nucleotide sequence ID" value="NZ_JACXAG020000009.1"/>
</dbReference>
<dbReference type="AlphaFoldDB" id="A0A926NGE1"/>
<dbReference type="Proteomes" id="UP000661691">
    <property type="component" value="Unassembled WGS sequence"/>
</dbReference>
<protein>
    <submittedName>
        <fullName evidence="1">Uncharacterized protein</fullName>
    </submittedName>
</protein>
<proteinExistence type="predicted"/>
<comment type="caution">
    <text evidence="1">The sequence shown here is derived from an EMBL/GenBank/DDBJ whole genome shotgun (WGS) entry which is preliminary data.</text>
</comment>
<gene>
    <name evidence="1" type="ORF">IC620_12140</name>
</gene>